<protein>
    <recommendedName>
        <fullName evidence="4 11">Glutamate--cysteine ligase</fullName>
        <ecNumber evidence="3 11">6.3.2.2</ecNumber>
    </recommendedName>
    <alternativeName>
        <fullName evidence="10 11">Gamma-ECS</fullName>
    </alternativeName>
    <alternativeName>
        <fullName evidence="9 11">Gamma-glutamylcysteine synthetase</fullName>
    </alternativeName>
</protein>
<dbReference type="SMR" id="A0A117DWR6"/>
<comment type="pathway">
    <text evidence="1 11">Sulfur metabolism; glutathione biosynthesis; glutathione from L-cysteine and L-glutamate: step 1/2.</text>
</comment>
<comment type="catalytic activity">
    <reaction evidence="11">
        <text>L-cysteine + L-glutamate + ATP = gamma-L-glutamyl-L-cysteine + ADP + phosphate + H(+)</text>
        <dbReference type="Rhea" id="RHEA:13285"/>
        <dbReference type="ChEBI" id="CHEBI:15378"/>
        <dbReference type="ChEBI" id="CHEBI:29985"/>
        <dbReference type="ChEBI" id="CHEBI:30616"/>
        <dbReference type="ChEBI" id="CHEBI:35235"/>
        <dbReference type="ChEBI" id="CHEBI:43474"/>
        <dbReference type="ChEBI" id="CHEBI:58173"/>
        <dbReference type="ChEBI" id="CHEBI:456216"/>
        <dbReference type="EC" id="6.3.2.2"/>
    </reaction>
</comment>
<proteinExistence type="inferred from homology"/>
<keyword evidence="7 11" id="KW-0547">Nucleotide-binding</keyword>
<keyword evidence="6 11" id="KW-0317">Glutathione biosynthesis</keyword>
<gene>
    <name evidence="13" type="ORF">ABL_01876</name>
</gene>
<evidence type="ECO:0000256" key="4">
    <source>
        <dbReference type="ARBA" id="ARBA00014618"/>
    </source>
</evidence>
<dbReference type="VEuPathDB" id="FungiDB:ASPNIDRAFT2_1122393"/>
<dbReference type="OrthoDB" id="7939818at2759"/>
<accession>A0A117DWR6</accession>
<dbReference type="VEuPathDB" id="FungiDB:ATCC64974_54780"/>
<dbReference type="OMA" id="IAHMFIR"/>
<feature type="compositionally biased region" description="Polar residues" evidence="12">
    <location>
        <begin position="521"/>
        <end position="530"/>
    </location>
</feature>
<dbReference type="Pfam" id="PF03074">
    <property type="entry name" value="GCS"/>
    <property type="match status" value="1"/>
</dbReference>
<dbReference type="SUPFAM" id="SSF55931">
    <property type="entry name" value="Glutamine synthetase/guanido kinase"/>
    <property type="match status" value="1"/>
</dbReference>
<evidence type="ECO:0000256" key="9">
    <source>
        <dbReference type="ARBA" id="ARBA00030585"/>
    </source>
</evidence>
<dbReference type="InterPro" id="IPR014746">
    <property type="entry name" value="Gln_synth/guanido_kin_cat_dom"/>
</dbReference>
<evidence type="ECO:0000256" key="12">
    <source>
        <dbReference type="SAM" id="MobiDB-lite"/>
    </source>
</evidence>
<evidence type="ECO:0000256" key="2">
    <source>
        <dbReference type="ARBA" id="ARBA00008100"/>
    </source>
</evidence>
<evidence type="ECO:0000313" key="14">
    <source>
        <dbReference type="Proteomes" id="UP000068243"/>
    </source>
</evidence>
<evidence type="ECO:0000256" key="8">
    <source>
        <dbReference type="ARBA" id="ARBA00022840"/>
    </source>
</evidence>
<dbReference type="UniPathway" id="UPA00142">
    <property type="reaction ID" value="UER00209"/>
</dbReference>
<dbReference type="FunFam" id="3.30.590.50:FF:000001">
    <property type="entry name" value="Glutamate-cysteine ligase Gcs1"/>
    <property type="match status" value="1"/>
</dbReference>
<dbReference type="FunFam" id="3.30.590.50:FF:000004">
    <property type="entry name" value="Glutamate-cysteine ligase Gcs1"/>
    <property type="match status" value="1"/>
</dbReference>
<dbReference type="Gene3D" id="1.10.8.960">
    <property type="match status" value="1"/>
</dbReference>
<dbReference type="PANTHER" id="PTHR11164:SF0">
    <property type="entry name" value="GLUTAMATE--CYSTEINE LIGASE CATALYTIC SUBUNIT"/>
    <property type="match status" value="1"/>
</dbReference>
<sequence length="668" mass="76146">MGLLALGTALDWPEAKKRADQVRKWGIEQLLANWHRAKGKERNALLWGDEVEYLVVAVDDESKKARLSLAQADILKSLAEDEASWKEGTSPLSQNKEHEGEEPPHFHPEFGRFMLEATPGKPWGIDFKDLLKVESNMKWRREVAKAHMAPNESPITLTTFPRLGTKDDYIQPYYPPSGPALRSQFVPDEIANPHIRFPTLAANIRSRRGRKIELNVPVYKDKNTPDPFLDPTVNYDLHNWPEDDDVRNGAAKEGHVYMDAMAFGMGSCCLQITFQAKNMTEGRKLYDQLSPLGPILLALTAATPIYKGFLVDTDVRWNQISGAVDDRTREELGELPLKNDRWRIPKSRYASNSTYISQDPRLRKEYLDPDLIVDQDIKKRLMDDGMDDLLATHFAHLFIRDPLVIFSEDLEELDLNKADHFENLQSTNWQHMRFKPPPPDKDDIGWRVEFRSMEIQMTDFENAAFSIFIVLVTRAILSFDLNFYIPIQRTTENMETAHLRNAVLEQKFYFRKDPFSRRRPNQQSPGGSNVSSTTSSAHNTPPPSPPLHPVESEYDLMTISDIINGSPDGSFPGLIPLVESYLNSVNVDVETRCSLASYLDLIRKRANGTLWTGAKWIREFVASHPGYKHDSAVSEEICYDLVKAVDEMTVKEGKHGTVGWELLRGKKN</sequence>
<dbReference type="GO" id="GO:0005524">
    <property type="term" value="F:ATP binding"/>
    <property type="evidence" value="ECO:0007669"/>
    <property type="project" value="UniProtKB-UniRule"/>
</dbReference>
<evidence type="ECO:0000256" key="3">
    <source>
        <dbReference type="ARBA" id="ARBA00012220"/>
    </source>
</evidence>
<name>A0A117DWR6_ASPNG</name>
<evidence type="ECO:0000256" key="7">
    <source>
        <dbReference type="ARBA" id="ARBA00022741"/>
    </source>
</evidence>
<evidence type="ECO:0000256" key="1">
    <source>
        <dbReference type="ARBA" id="ARBA00005006"/>
    </source>
</evidence>
<comment type="similarity">
    <text evidence="2 11">Belongs to the glutamate--cysteine ligase type 3 family.</text>
</comment>
<feature type="region of interest" description="Disordered" evidence="12">
    <location>
        <begin position="515"/>
        <end position="550"/>
    </location>
</feature>
<dbReference type="GO" id="GO:0006750">
    <property type="term" value="P:glutathione biosynthetic process"/>
    <property type="evidence" value="ECO:0007669"/>
    <property type="project" value="UniProtKB-UniRule"/>
</dbReference>
<dbReference type="EMBL" id="BCMY01000002">
    <property type="protein sequence ID" value="GAQ36828.1"/>
    <property type="molecule type" value="Genomic_DNA"/>
</dbReference>
<evidence type="ECO:0000256" key="6">
    <source>
        <dbReference type="ARBA" id="ARBA00022684"/>
    </source>
</evidence>
<reference evidence="14" key="1">
    <citation type="journal article" date="2016" name="Genome Announc.">
        <title>Draft genome sequence of Aspergillus niger strain An76.</title>
        <authorList>
            <person name="Gong W."/>
            <person name="Cheng Z."/>
            <person name="Zhang H."/>
            <person name="Liu L."/>
            <person name="Gao P."/>
            <person name="Wang L."/>
        </authorList>
    </citation>
    <scope>NUCLEOTIDE SEQUENCE [LARGE SCALE GENOMIC DNA]</scope>
    <source>
        <strain evidence="14">An76</strain>
    </source>
</reference>
<dbReference type="AlphaFoldDB" id="A0A117DWR6"/>
<organism evidence="13 14">
    <name type="scientific">Aspergillus niger</name>
    <dbReference type="NCBI Taxonomy" id="5061"/>
    <lineage>
        <taxon>Eukaryota</taxon>
        <taxon>Fungi</taxon>
        <taxon>Dikarya</taxon>
        <taxon>Ascomycota</taxon>
        <taxon>Pezizomycotina</taxon>
        <taxon>Eurotiomycetes</taxon>
        <taxon>Eurotiomycetidae</taxon>
        <taxon>Eurotiales</taxon>
        <taxon>Aspergillaceae</taxon>
        <taxon>Aspergillus</taxon>
        <taxon>Aspergillus subgen. Circumdati</taxon>
    </lineage>
</organism>
<dbReference type="Proteomes" id="UP000068243">
    <property type="component" value="Unassembled WGS sequence"/>
</dbReference>
<evidence type="ECO:0000256" key="5">
    <source>
        <dbReference type="ARBA" id="ARBA00022598"/>
    </source>
</evidence>
<dbReference type="EC" id="6.3.2.2" evidence="3 11"/>
<dbReference type="GO" id="GO:0017109">
    <property type="term" value="C:glutamate-cysteine ligase complex"/>
    <property type="evidence" value="ECO:0007669"/>
    <property type="project" value="TreeGrafter"/>
</dbReference>
<keyword evidence="5 11" id="KW-0436">Ligase</keyword>
<keyword evidence="8 11" id="KW-0067">ATP-binding</keyword>
<evidence type="ECO:0000313" key="13">
    <source>
        <dbReference type="EMBL" id="GAQ36828.1"/>
    </source>
</evidence>
<evidence type="ECO:0000256" key="10">
    <source>
        <dbReference type="ARBA" id="ARBA00032122"/>
    </source>
</evidence>
<dbReference type="VEuPathDB" id="FungiDB:An02g09720"/>
<dbReference type="FunFam" id="1.10.8.960:FF:000002">
    <property type="entry name" value="Glutamate-cysteine ligase Gcs1"/>
    <property type="match status" value="1"/>
</dbReference>
<dbReference type="VEuPathDB" id="FungiDB:M747DRAFT_329236"/>
<dbReference type="InterPro" id="IPR004308">
    <property type="entry name" value="GCS"/>
</dbReference>
<dbReference type="GO" id="GO:0004357">
    <property type="term" value="F:glutamate-cysteine ligase activity"/>
    <property type="evidence" value="ECO:0007669"/>
    <property type="project" value="UniProtKB-UniRule"/>
</dbReference>
<comment type="caution">
    <text evidence="13">The sequence shown here is derived from an EMBL/GenBank/DDBJ whole genome shotgun (WGS) entry which is preliminary data.</text>
</comment>
<dbReference type="PANTHER" id="PTHR11164">
    <property type="entry name" value="GLUTAMATE CYSTEINE LIGASE"/>
    <property type="match status" value="1"/>
</dbReference>
<dbReference type="PaxDb" id="5061-CADANGAP00002421"/>
<dbReference type="Gene3D" id="3.30.590.50">
    <property type="match status" value="2"/>
</dbReference>
<evidence type="ECO:0000256" key="11">
    <source>
        <dbReference type="RuleBase" id="RU367135"/>
    </source>
</evidence>